<keyword evidence="1" id="KW-1133">Transmembrane helix</keyword>
<accession>A0A6N2N6G6</accession>
<protein>
    <submittedName>
        <fullName evidence="2">Uncharacterized protein</fullName>
    </submittedName>
</protein>
<dbReference type="AlphaFoldDB" id="A0A6N2N6G6"/>
<reference evidence="2" key="1">
    <citation type="submission" date="2019-03" db="EMBL/GenBank/DDBJ databases">
        <authorList>
            <person name="Mank J."/>
            <person name="Almeida P."/>
        </authorList>
    </citation>
    <scope>NUCLEOTIDE SEQUENCE</scope>
    <source>
        <strain evidence="2">78183</strain>
    </source>
</reference>
<sequence>MKCMLVNFNRNLHSFHVFLTVGLMLGIFPFSSLLICNKNRKRGMIRFRSMLPKIIAGGSYKIEATSIYGAISLNCDSYKLCELKPLKETSTPDIEVCRGNNCAIQLRTNTDPRRKWAPQEIHVLPERSSSTRPLYKLLPMQLGMPA</sequence>
<feature type="transmembrane region" description="Helical" evidence="1">
    <location>
        <begin position="15"/>
        <end position="36"/>
    </location>
</feature>
<proteinExistence type="predicted"/>
<evidence type="ECO:0000256" key="1">
    <source>
        <dbReference type="SAM" id="Phobius"/>
    </source>
</evidence>
<keyword evidence="1" id="KW-0472">Membrane</keyword>
<organism evidence="2">
    <name type="scientific">Salix viminalis</name>
    <name type="common">Common osier</name>
    <name type="synonym">Basket willow</name>
    <dbReference type="NCBI Taxonomy" id="40686"/>
    <lineage>
        <taxon>Eukaryota</taxon>
        <taxon>Viridiplantae</taxon>
        <taxon>Streptophyta</taxon>
        <taxon>Embryophyta</taxon>
        <taxon>Tracheophyta</taxon>
        <taxon>Spermatophyta</taxon>
        <taxon>Magnoliopsida</taxon>
        <taxon>eudicotyledons</taxon>
        <taxon>Gunneridae</taxon>
        <taxon>Pentapetalae</taxon>
        <taxon>rosids</taxon>
        <taxon>fabids</taxon>
        <taxon>Malpighiales</taxon>
        <taxon>Salicaceae</taxon>
        <taxon>Saliceae</taxon>
        <taxon>Salix</taxon>
    </lineage>
</organism>
<gene>
    <name evidence="2" type="ORF">SVIM_LOCUS458001</name>
</gene>
<dbReference type="EMBL" id="CAADRP010002107">
    <property type="protein sequence ID" value="VFU61251.1"/>
    <property type="molecule type" value="Genomic_DNA"/>
</dbReference>
<evidence type="ECO:0000313" key="2">
    <source>
        <dbReference type="EMBL" id="VFU61251.1"/>
    </source>
</evidence>
<keyword evidence="1" id="KW-0812">Transmembrane</keyword>
<name>A0A6N2N6G6_SALVM</name>